<evidence type="ECO:0000313" key="2">
    <source>
        <dbReference type="Proteomes" id="UP001162480"/>
    </source>
</evidence>
<dbReference type="EMBL" id="OX597814">
    <property type="protein sequence ID" value="CAI9715197.1"/>
    <property type="molecule type" value="Genomic_DNA"/>
</dbReference>
<gene>
    <name evidence="1" type="ORF">OCTVUL_1B017244</name>
</gene>
<keyword evidence="2" id="KW-1185">Reference proteome</keyword>
<accession>A0AA36AHN9</accession>
<reference evidence="1" key="1">
    <citation type="submission" date="2023-08" db="EMBL/GenBank/DDBJ databases">
        <authorList>
            <person name="Alioto T."/>
            <person name="Alioto T."/>
            <person name="Gomez Garrido J."/>
        </authorList>
    </citation>
    <scope>NUCLEOTIDE SEQUENCE</scope>
</reference>
<protein>
    <submittedName>
        <fullName evidence="1">Uncharacterized protein</fullName>
    </submittedName>
</protein>
<dbReference type="AlphaFoldDB" id="A0AA36AHN9"/>
<proteinExistence type="predicted"/>
<dbReference type="Proteomes" id="UP001162480">
    <property type="component" value="Chromosome 1"/>
</dbReference>
<name>A0AA36AHN9_OCTVU</name>
<organism evidence="1 2">
    <name type="scientific">Octopus vulgaris</name>
    <name type="common">Common octopus</name>
    <dbReference type="NCBI Taxonomy" id="6645"/>
    <lineage>
        <taxon>Eukaryota</taxon>
        <taxon>Metazoa</taxon>
        <taxon>Spiralia</taxon>
        <taxon>Lophotrochozoa</taxon>
        <taxon>Mollusca</taxon>
        <taxon>Cephalopoda</taxon>
        <taxon>Coleoidea</taxon>
        <taxon>Octopodiformes</taxon>
        <taxon>Octopoda</taxon>
        <taxon>Incirrata</taxon>
        <taxon>Octopodidae</taxon>
        <taxon>Octopus</taxon>
    </lineage>
</organism>
<sequence length="160" mass="18294">MRSVQMHTNGSHFHETATILLFLIIRQVPNKSVIMGQKRDLTSNEKSSIVPEIGKMKTTLEISKILRRGHRNMKKFEESSAVHSRADMSKWRVVSRCTLSLITREVARSTCLTSREVFKRCGREDISKSTRCSLLKQVAKNVQPVTIPPLKAVHKQNRVK</sequence>
<evidence type="ECO:0000313" key="1">
    <source>
        <dbReference type="EMBL" id="CAI9715197.1"/>
    </source>
</evidence>